<feature type="domain" description="Peptidase S33 tripeptidyl aminopeptidase-like C-terminal" evidence="6">
    <location>
        <begin position="434"/>
        <end position="536"/>
    </location>
</feature>
<feature type="compositionally biased region" description="Polar residues" evidence="4">
    <location>
        <begin position="50"/>
        <end position="59"/>
    </location>
</feature>
<keyword evidence="3 7" id="KW-0378">Hydrolase</keyword>
<proteinExistence type="inferred from homology"/>
<evidence type="ECO:0000256" key="2">
    <source>
        <dbReference type="ARBA" id="ARBA00022729"/>
    </source>
</evidence>
<keyword evidence="8" id="KW-1185">Reference proteome</keyword>
<feature type="signal peptide" evidence="5">
    <location>
        <begin position="1"/>
        <end position="32"/>
    </location>
</feature>
<dbReference type="PANTHER" id="PTHR43248">
    <property type="entry name" value="2-SUCCINYL-6-HYDROXY-2,4-CYCLOHEXADIENE-1-CARBOXYLATE SYNTHASE"/>
    <property type="match status" value="1"/>
</dbReference>
<feature type="compositionally biased region" description="Low complexity" evidence="4">
    <location>
        <begin position="29"/>
        <end position="38"/>
    </location>
</feature>
<dbReference type="InterPro" id="IPR029058">
    <property type="entry name" value="AB_hydrolase_fold"/>
</dbReference>
<evidence type="ECO:0000256" key="4">
    <source>
        <dbReference type="SAM" id="MobiDB-lite"/>
    </source>
</evidence>
<dbReference type="InterPro" id="IPR051601">
    <property type="entry name" value="Serine_prot/Carboxylest_S33"/>
</dbReference>
<dbReference type="Proteomes" id="UP000657385">
    <property type="component" value="Unassembled WGS sequence"/>
</dbReference>
<dbReference type="InterPro" id="IPR013595">
    <property type="entry name" value="Pept_S33_TAP-like_C"/>
</dbReference>
<accession>A0A931FEG4</accession>
<sequence>MKRTRAPRAVAAMTVIGLATLGVAGCSSSGSASPSSTGANGGGTAVSAPSGDTASNSVTPLEPLPTAVPADLNRYYGQKLSWTSCDAGFQCTTFKVPLDYSDPSAGDITLSAVRQQATGQGVPRQGSLLVNPGGPGGSAVDYAEYAAETFPPVVRAAYDIVGLDPRGVARSSPVTCLSNSQMDAYTAVDTTPTTQAGVDKLVGADKAFAQGCEQRSGKLLGHVSTVDSARDMDVFRALLGDAKLHYLGKSYGTFLGATYAGLFPSKVGTMVLDGAMNPSLNAFQLNSQQAGGFEVAFNAFAADCVKRPGCALGNGSVQQAGQKLTAFFNAAEAKPLPTGQSRQLNSALAMTGVISAMYDQTQWPDLRLALADAIGNNDGKELLALSDQYYERGPDGSYSNLMYANSAVNCLDLPAAATSPAQVQQQLATYTKDSPLFGASLAWGGLSCAYWPVSATGSPHSIAAKGAAPILVVGTTRDPATPYAWAQGLAAQLSTGSLLTYDGDGHTAYARGSSCIDEAVNNYLLRGTVPAKGTVCH</sequence>
<feature type="region of interest" description="Disordered" evidence="4">
    <location>
        <begin position="29"/>
        <end position="63"/>
    </location>
</feature>
<organism evidence="7 8">
    <name type="scientific">Streptacidiphilus fuscans</name>
    <dbReference type="NCBI Taxonomy" id="2789292"/>
    <lineage>
        <taxon>Bacteria</taxon>
        <taxon>Bacillati</taxon>
        <taxon>Actinomycetota</taxon>
        <taxon>Actinomycetes</taxon>
        <taxon>Kitasatosporales</taxon>
        <taxon>Streptomycetaceae</taxon>
        <taxon>Streptacidiphilus</taxon>
    </lineage>
</organism>
<evidence type="ECO:0000313" key="7">
    <source>
        <dbReference type="EMBL" id="MBF9070608.1"/>
    </source>
</evidence>
<feature type="chain" id="PRO_5038059740" evidence="5">
    <location>
        <begin position="33"/>
        <end position="537"/>
    </location>
</feature>
<evidence type="ECO:0000313" key="8">
    <source>
        <dbReference type="Proteomes" id="UP000657385"/>
    </source>
</evidence>
<dbReference type="EMBL" id="JADPRT010000009">
    <property type="protein sequence ID" value="MBF9070608.1"/>
    <property type="molecule type" value="Genomic_DNA"/>
</dbReference>
<evidence type="ECO:0000256" key="3">
    <source>
        <dbReference type="ARBA" id="ARBA00022801"/>
    </source>
</evidence>
<evidence type="ECO:0000256" key="5">
    <source>
        <dbReference type="SAM" id="SignalP"/>
    </source>
</evidence>
<dbReference type="GO" id="GO:0016787">
    <property type="term" value="F:hydrolase activity"/>
    <property type="evidence" value="ECO:0007669"/>
    <property type="project" value="UniProtKB-KW"/>
</dbReference>
<comment type="similarity">
    <text evidence="1">Belongs to the peptidase S33 family.</text>
</comment>
<comment type="caution">
    <text evidence="7">The sequence shown here is derived from an EMBL/GenBank/DDBJ whole genome shotgun (WGS) entry which is preliminary data.</text>
</comment>
<name>A0A931FEG4_9ACTN</name>
<dbReference type="PROSITE" id="PS51257">
    <property type="entry name" value="PROKAR_LIPOPROTEIN"/>
    <property type="match status" value="1"/>
</dbReference>
<gene>
    <name evidence="7" type="ORF">I2501_21535</name>
</gene>
<dbReference type="Pfam" id="PF08386">
    <property type="entry name" value="Abhydrolase_4"/>
    <property type="match status" value="1"/>
</dbReference>
<dbReference type="AlphaFoldDB" id="A0A931FEG4"/>
<evidence type="ECO:0000256" key="1">
    <source>
        <dbReference type="ARBA" id="ARBA00010088"/>
    </source>
</evidence>
<protein>
    <submittedName>
        <fullName evidence="7">Alpha/beta fold hydrolase</fullName>
    </submittedName>
</protein>
<reference evidence="7" key="1">
    <citation type="submission" date="2020-11" db="EMBL/GenBank/DDBJ databases">
        <title>Isolation and identification of active actinomycetes.</title>
        <authorList>
            <person name="Yu B."/>
        </authorList>
    </citation>
    <scope>NUCLEOTIDE SEQUENCE</scope>
    <source>
        <strain evidence="7">NEAU-YB345</strain>
    </source>
</reference>
<dbReference type="Gene3D" id="3.40.50.1820">
    <property type="entry name" value="alpha/beta hydrolase"/>
    <property type="match status" value="1"/>
</dbReference>
<dbReference type="SUPFAM" id="SSF53474">
    <property type="entry name" value="alpha/beta-Hydrolases"/>
    <property type="match status" value="1"/>
</dbReference>
<evidence type="ECO:0000259" key="6">
    <source>
        <dbReference type="Pfam" id="PF08386"/>
    </source>
</evidence>
<keyword evidence="2 5" id="KW-0732">Signal</keyword>
<dbReference type="PANTHER" id="PTHR43248:SF29">
    <property type="entry name" value="TRIPEPTIDYL AMINOPEPTIDASE"/>
    <property type="match status" value="1"/>
</dbReference>